<reference evidence="2" key="2">
    <citation type="journal article" date="2014" name="ISME J.">
        <title>Microbial stratification in low pH oxic and suboxic macroscopic growths along an acid mine drainage.</title>
        <authorList>
            <person name="Mendez-Garcia C."/>
            <person name="Mesa V."/>
            <person name="Sprenger R.R."/>
            <person name="Richter M."/>
            <person name="Diez M.S."/>
            <person name="Solano J."/>
            <person name="Bargiela R."/>
            <person name="Golyshina O.V."/>
            <person name="Manteca A."/>
            <person name="Ramos J.L."/>
            <person name="Gallego J.R."/>
            <person name="Llorente I."/>
            <person name="Martins Dos Santos V.A."/>
            <person name="Jensen O.N."/>
            <person name="Pelaez A.I."/>
            <person name="Sanchez J."/>
            <person name="Ferrer M."/>
        </authorList>
    </citation>
    <scope>NUCLEOTIDE SEQUENCE</scope>
</reference>
<feature type="non-terminal residue" evidence="2">
    <location>
        <position position="1"/>
    </location>
</feature>
<dbReference type="Gene3D" id="3.40.50.300">
    <property type="entry name" value="P-loop containing nucleotide triphosphate hydrolases"/>
    <property type="match status" value="1"/>
</dbReference>
<name>T0ZT28_9ZZZZ</name>
<dbReference type="InterPro" id="IPR027417">
    <property type="entry name" value="P-loop_NTPase"/>
</dbReference>
<evidence type="ECO:0000313" key="2">
    <source>
        <dbReference type="EMBL" id="EQD47848.1"/>
    </source>
</evidence>
<organism evidence="2">
    <name type="scientific">mine drainage metagenome</name>
    <dbReference type="NCBI Taxonomy" id="410659"/>
    <lineage>
        <taxon>unclassified sequences</taxon>
        <taxon>metagenomes</taxon>
        <taxon>ecological metagenomes</taxon>
    </lineage>
</organism>
<sequence length="161" mass="18124">VRGDTAIVNEDHRSIELTDMFAIGDRSSGRVELLPTFVDGKPNRRAIDLDALLRRHAQHARGSRPRPLATPRPDHRRTTLTYRPRRAEMVERLEKASLLPAIYFVFSRSGCDDAVRHSLDDGLRLTTAAERNQIREIAETHVEALSDDDLAVLGYGRFVAA</sequence>
<dbReference type="AlphaFoldDB" id="T0ZT28"/>
<accession>T0ZT28</accession>
<keyword evidence="2" id="KW-0067">ATP-binding</keyword>
<keyword evidence="2" id="KW-0378">Hydrolase</keyword>
<keyword evidence="2" id="KW-0347">Helicase</keyword>
<reference evidence="2" key="1">
    <citation type="submission" date="2013-08" db="EMBL/GenBank/DDBJ databases">
        <authorList>
            <person name="Mendez C."/>
            <person name="Richter M."/>
            <person name="Ferrer M."/>
            <person name="Sanchez J."/>
        </authorList>
    </citation>
    <scope>NUCLEOTIDE SEQUENCE</scope>
</reference>
<protein>
    <submittedName>
        <fullName evidence="2">ATP-dependent RNA helicase</fullName>
    </submittedName>
</protein>
<dbReference type="EMBL" id="AUZY01007934">
    <property type="protein sequence ID" value="EQD47848.1"/>
    <property type="molecule type" value="Genomic_DNA"/>
</dbReference>
<gene>
    <name evidence="2" type="ORF">B1B_12137</name>
</gene>
<proteinExistence type="predicted"/>
<feature type="non-terminal residue" evidence="2">
    <location>
        <position position="161"/>
    </location>
</feature>
<evidence type="ECO:0000256" key="1">
    <source>
        <dbReference type="SAM" id="MobiDB-lite"/>
    </source>
</evidence>
<dbReference type="GO" id="GO:0004386">
    <property type="term" value="F:helicase activity"/>
    <property type="evidence" value="ECO:0007669"/>
    <property type="project" value="UniProtKB-KW"/>
</dbReference>
<keyword evidence="2" id="KW-0547">Nucleotide-binding</keyword>
<feature type="region of interest" description="Disordered" evidence="1">
    <location>
        <begin position="57"/>
        <end position="76"/>
    </location>
</feature>
<comment type="caution">
    <text evidence="2">The sequence shown here is derived from an EMBL/GenBank/DDBJ whole genome shotgun (WGS) entry which is preliminary data.</text>
</comment>